<feature type="compositionally biased region" description="Basic and acidic residues" evidence="1">
    <location>
        <begin position="61"/>
        <end position="70"/>
    </location>
</feature>
<evidence type="ECO:0000313" key="3">
    <source>
        <dbReference type="Proteomes" id="UP000499080"/>
    </source>
</evidence>
<accession>A0A4Y2D7N1</accession>
<evidence type="ECO:0000313" key="2">
    <source>
        <dbReference type="EMBL" id="GBM12127.1"/>
    </source>
</evidence>
<dbReference type="AlphaFoldDB" id="A0A4Y2D7N1"/>
<feature type="compositionally biased region" description="Polar residues" evidence="1">
    <location>
        <begin position="1"/>
        <end position="17"/>
    </location>
</feature>
<feature type="region of interest" description="Disordered" evidence="1">
    <location>
        <begin position="1"/>
        <end position="71"/>
    </location>
</feature>
<dbReference type="Proteomes" id="UP000499080">
    <property type="component" value="Unassembled WGS sequence"/>
</dbReference>
<sequence length="162" mass="17469">MTRTTPELAPSLQTSAPHQRDHGSQKEKEQESRGAKRSPAGVVRKLEERVPAQESSSSSDRGSKLREKGNSHWAIVRKSDANALACLVMVPSPCMTIPRLLAKLKNCCKSSCGKSGATFGPDLAPNWAPNTYIEQGSLQTVMSKQPPRTGSKGRDVISTKLG</sequence>
<keyword evidence="3" id="KW-1185">Reference proteome</keyword>
<comment type="caution">
    <text evidence="2">The sequence shown here is derived from an EMBL/GenBank/DDBJ whole genome shotgun (WGS) entry which is preliminary data.</text>
</comment>
<evidence type="ECO:0000256" key="1">
    <source>
        <dbReference type="SAM" id="MobiDB-lite"/>
    </source>
</evidence>
<feature type="compositionally biased region" description="Basic and acidic residues" evidence="1">
    <location>
        <begin position="152"/>
        <end position="162"/>
    </location>
</feature>
<dbReference type="EMBL" id="BGPR01000309">
    <property type="protein sequence ID" value="GBM12127.1"/>
    <property type="molecule type" value="Genomic_DNA"/>
</dbReference>
<name>A0A4Y2D7N1_ARAVE</name>
<reference evidence="2 3" key="1">
    <citation type="journal article" date="2019" name="Sci. Rep.">
        <title>Orb-weaving spider Araneus ventricosus genome elucidates the spidroin gene catalogue.</title>
        <authorList>
            <person name="Kono N."/>
            <person name="Nakamura H."/>
            <person name="Ohtoshi R."/>
            <person name="Moran D.A.P."/>
            <person name="Shinohara A."/>
            <person name="Yoshida Y."/>
            <person name="Fujiwara M."/>
            <person name="Mori M."/>
            <person name="Tomita M."/>
            <person name="Arakawa K."/>
        </authorList>
    </citation>
    <scope>NUCLEOTIDE SEQUENCE [LARGE SCALE GENOMIC DNA]</scope>
</reference>
<organism evidence="2 3">
    <name type="scientific">Araneus ventricosus</name>
    <name type="common">Orbweaver spider</name>
    <name type="synonym">Epeira ventricosa</name>
    <dbReference type="NCBI Taxonomy" id="182803"/>
    <lineage>
        <taxon>Eukaryota</taxon>
        <taxon>Metazoa</taxon>
        <taxon>Ecdysozoa</taxon>
        <taxon>Arthropoda</taxon>
        <taxon>Chelicerata</taxon>
        <taxon>Arachnida</taxon>
        <taxon>Araneae</taxon>
        <taxon>Araneomorphae</taxon>
        <taxon>Entelegynae</taxon>
        <taxon>Araneoidea</taxon>
        <taxon>Araneidae</taxon>
        <taxon>Araneus</taxon>
    </lineage>
</organism>
<protein>
    <submittedName>
        <fullName evidence="2">Uncharacterized protein</fullName>
    </submittedName>
</protein>
<feature type="compositionally biased region" description="Basic and acidic residues" evidence="1">
    <location>
        <begin position="18"/>
        <end position="34"/>
    </location>
</feature>
<proteinExistence type="predicted"/>
<feature type="region of interest" description="Disordered" evidence="1">
    <location>
        <begin position="140"/>
        <end position="162"/>
    </location>
</feature>
<gene>
    <name evidence="2" type="ORF">AVEN_39467_1</name>
</gene>